<name>A0ABP7NZ77_9SPHI</name>
<evidence type="ECO:0000313" key="2">
    <source>
        <dbReference type="EMBL" id="GAA3957050.1"/>
    </source>
</evidence>
<dbReference type="InterPro" id="IPR039437">
    <property type="entry name" value="FrzH/put_lumazine-bd"/>
</dbReference>
<protein>
    <recommendedName>
        <fullName evidence="4">3-methyl-2-oxobutanoate hydroxymethyltransferase</fullName>
    </recommendedName>
</protein>
<feature type="signal peptide" evidence="1">
    <location>
        <begin position="1"/>
        <end position="20"/>
    </location>
</feature>
<feature type="chain" id="PRO_5045313314" description="3-methyl-2-oxobutanoate hydroxymethyltransferase" evidence="1">
    <location>
        <begin position="21"/>
        <end position="153"/>
    </location>
</feature>
<evidence type="ECO:0000313" key="3">
    <source>
        <dbReference type="Proteomes" id="UP001500742"/>
    </source>
</evidence>
<gene>
    <name evidence="2" type="ORF">GCM10022210_00200</name>
</gene>
<dbReference type="Pfam" id="PF12893">
    <property type="entry name" value="Lumazine_bd_2"/>
    <property type="match status" value="1"/>
</dbReference>
<sequence>MKKLLLVSFVVVLASFKAFAQQTDRDAVKQTINTMFDAMRKGDSTMLRFTFHKNIVFEGVANKKDGTVALDIDNPNDFIKAVGAPHKEIWDEQITFSDIKIDGDLASVWTPYKFYLGKTFSYCGVDVFTLIRTPAGWKIIYIIDTRRKDNCPE</sequence>
<dbReference type="RefSeq" id="WP_259097645.1">
    <property type="nucleotide sequence ID" value="NZ_BAAAZC010000001.1"/>
</dbReference>
<evidence type="ECO:0000256" key="1">
    <source>
        <dbReference type="SAM" id="SignalP"/>
    </source>
</evidence>
<dbReference type="InterPro" id="IPR032710">
    <property type="entry name" value="NTF2-like_dom_sf"/>
</dbReference>
<proteinExistence type="predicted"/>
<comment type="caution">
    <text evidence="2">The sequence shown here is derived from an EMBL/GenBank/DDBJ whole genome shotgun (WGS) entry which is preliminary data.</text>
</comment>
<dbReference type="Gene3D" id="3.10.450.50">
    <property type="match status" value="1"/>
</dbReference>
<evidence type="ECO:0008006" key="4">
    <source>
        <dbReference type="Google" id="ProtNLM"/>
    </source>
</evidence>
<keyword evidence="3" id="KW-1185">Reference proteome</keyword>
<accession>A0ABP7NZ77</accession>
<dbReference type="EMBL" id="BAAAZC010000001">
    <property type="protein sequence ID" value="GAA3957050.1"/>
    <property type="molecule type" value="Genomic_DNA"/>
</dbReference>
<dbReference type="Proteomes" id="UP001500742">
    <property type="component" value="Unassembled WGS sequence"/>
</dbReference>
<keyword evidence="1" id="KW-0732">Signal</keyword>
<dbReference type="SUPFAM" id="SSF54427">
    <property type="entry name" value="NTF2-like"/>
    <property type="match status" value="1"/>
</dbReference>
<reference evidence="3" key="1">
    <citation type="journal article" date="2019" name="Int. J. Syst. Evol. Microbiol.">
        <title>The Global Catalogue of Microorganisms (GCM) 10K type strain sequencing project: providing services to taxonomists for standard genome sequencing and annotation.</title>
        <authorList>
            <consortium name="The Broad Institute Genomics Platform"/>
            <consortium name="The Broad Institute Genome Sequencing Center for Infectious Disease"/>
            <person name="Wu L."/>
            <person name="Ma J."/>
        </authorList>
    </citation>
    <scope>NUCLEOTIDE SEQUENCE [LARGE SCALE GENOMIC DNA]</scope>
    <source>
        <strain evidence="3">JCM 16601</strain>
    </source>
</reference>
<organism evidence="2 3">
    <name type="scientific">Mucilaginibacter dorajii</name>
    <dbReference type="NCBI Taxonomy" id="692994"/>
    <lineage>
        <taxon>Bacteria</taxon>
        <taxon>Pseudomonadati</taxon>
        <taxon>Bacteroidota</taxon>
        <taxon>Sphingobacteriia</taxon>
        <taxon>Sphingobacteriales</taxon>
        <taxon>Sphingobacteriaceae</taxon>
        <taxon>Mucilaginibacter</taxon>
    </lineage>
</organism>